<proteinExistence type="predicted"/>
<dbReference type="STRING" id="1112.A9D12_02965"/>
<feature type="transmembrane region" description="Helical" evidence="1">
    <location>
        <begin position="180"/>
        <end position="199"/>
    </location>
</feature>
<sequence>MAEAARFVLWPGYTGRRVLSRGAAAIVVLAAMLVHAGCLALVVGPLWLAARASGVLPAADIPADSLAASPLAFLVIAPLLEELLFRGWLTGRAAALRFAAFGFGALALLLAGQWWPEHARALGLAGAATAATGLVWWGVTRRRDTAVPRWFAARFAVIVWGSAILFGLIHLGNFRALESAAGLVVVAPQVLGGMILAYLRTRLGLASAIAYHAGYNALFVLAGG</sequence>
<name>A0A192D1R6_9SPHN</name>
<dbReference type="Proteomes" id="UP000078263">
    <property type="component" value="Chromosome"/>
</dbReference>
<organism evidence="3 4">
    <name type="scientific">Erythrobacter neustonensis</name>
    <dbReference type="NCBI Taxonomy" id="1112"/>
    <lineage>
        <taxon>Bacteria</taxon>
        <taxon>Pseudomonadati</taxon>
        <taxon>Pseudomonadota</taxon>
        <taxon>Alphaproteobacteria</taxon>
        <taxon>Sphingomonadales</taxon>
        <taxon>Erythrobacteraceae</taxon>
        <taxon>Erythrobacter/Porphyrobacter group</taxon>
        <taxon>Erythrobacter</taxon>
    </lineage>
</organism>
<evidence type="ECO:0000256" key="1">
    <source>
        <dbReference type="SAM" id="Phobius"/>
    </source>
</evidence>
<feature type="domain" description="CAAX prenyl protease 2/Lysostaphin resistance protein A-like" evidence="2">
    <location>
        <begin position="69"/>
        <end position="218"/>
    </location>
</feature>
<feature type="transmembrane region" description="Helical" evidence="1">
    <location>
        <begin position="67"/>
        <end position="85"/>
    </location>
</feature>
<keyword evidence="1" id="KW-0472">Membrane</keyword>
<feature type="transmembrane region" description="Helical" evidence="1">
    <location>
        <begin position="23"/>
        <end position="47"/>
    </location>
</feature>
<dbReference type="GO" id="GO:0080120">
    <property type="term" value="P:CAAX-box protein maturation"/>
    <property type="evidence" value="ECO:0007669"/>
    <property type="project" value="UniProtKB-ARBA"/>
</dbReference>
<dbReference type="Pfam" id="PF02517">
    <property type="entry name" value="Rce1-like"/>
    <property type="match status" value="1"/>
</dbReference>
<evidence type="ECO:0000313" key="3">
    <source>
        <dbReference type="EMBL" id="ANK12065.1"/>
    </source>
</evidence>
<dbReference type="EMBL" id="CP016033">
    <property type="protein sequence ID" value="ANK12065.1"/>
    <property type="molecule type" value="Genomic_DNA"/>
</dbReference>
<dbReference type="GO" id="GO:0004175">
    <property type="term" value="F:endopeptidase activity"/>
    <property type="evidence" value="ECO:0007669"/>
    <property type="project" value="UniProtKB-ARBA"/>
</dbReference>
<dbReference type="KEGG" id="pns:A9D12_02965"/>
<gene>
    <name evidence="3" type="ORF">A9D12_02965</name>
</gene>
<dbReference type="InterPro" id="IPR003675">
    <property type="entry name" value="Rce1/LyrA-like_dom"/>
</dbReference>
<dbReference type="AlphaFoldDB" id="A0A192D1R6"/>
<protein>
    <recommendedName>
        <fullName evidence="2">CAAX prenyl protease 2/Lysostaphin resistance protein A-like domain-containing protein</fullName>
    </recommendedName>
</protein>
<evidence type="ECO:0000259" key="2">
    <source>
        <dbReference type="Pfam" id="PF02517"/>
    </source>
</evidence>
<accession>A0A192D1R6</accession>
<reference evidence="3 4" key="1">
    <citation type="submission" date="2016-05" db="EMBL/GenBank/DDBJ databases">
        <title>Compelete Genome Sequence of Bacteriochlorophyll-Synthesizing Bacterium Porphyrobacter neustonensis DSM 9434.</title>
        <authorList>
            <person name="Shi X.-L."/>
            <person name="Wu Y.-H."/>
            <person name="Cheng H."/>
            <person name="Xu L."/>
            <person name="Zhang X.-Q."/>
            <person name="Wang C.-S."/>
            <person name="Xu X.-W."/>
        </authorList>
    </citation>
    <scope>NUCLEOTIDE SEQUENCE [LARGE SCALE GENOMIC DNA]</scope>
    <source>
        <strain evidence="3 4">DSM 9434</strain>
    </source>
</reference>
<evidence type="ECO:0000313" key="4">
    <source>
        <dbReference type="Proteomes" id="UP000078263"/>
    </source>
</evidence>
<keyword evidence="1" id="KW-1133">Transmembrane helix</keyword>
<keyword evidence="1" id="KW-0812">Transmembrane</keyword>
<feature type="transmembrane region" description="Helical" evidence="1">
    <location>
        <begin position="121"/>
        <end position="139"/>
    </location>
</feature>
<feature type="transmembrane region" description="Helical" evidence="1">
    <location>
        <begin position="94"/>
        <end position="115"/>
    </location>
</feature>
<keyword evidence="4" id="KW-1185">Reference proteome</keyword>
<feature type="transmembrane region" description="Helical" evidence="1">
    <location>
        <begin position="151"/>
        <end position="174"/>
    </location>
</feature>